<dbReference type="KEGG" id="msv:Mesil_1129"/>
<gene>
    <name evidence="3" type="ordered locus">Mesil_1129</name>
</gene>
<dbReference type="STRING" id="526227.Mesil_1129"/>
<dbReference type="SUPFAM" id="SSF103481">
    <property type="entry name" value="Multidrug resistance efflux transporter EmrE"/>
    <property type="match status" value="2"/>
</dbReference>
<evidence type="ECO:0000313" key="4">
    <source>
        <dbReference type="Proteomes" id="UP000001916"/>
    </source>
</evidence>
<accession>D7BDB5</accession>
<dbReference type="HOGENOM" id="CLU_060016_2_0_0"/>
<feature type="domain" description="EamA" evidence="2">
    <location>
        <begin position="152"/>
        <end position="285"/>
    </location>
</feature>
<reference evidence="3 4" key="1">
    <citation type="journal article" date="2010" name="Stand. Genomic Sci.">
        <title>Complete genome sequence of Meiothermus silvanus type strain (VI-R2).</title>
        <authorList>
            <person name="Sikorski J."/>
            <person name="Tindall B.J."/>
            <person name="Lowry S."/>
            <person name="Lucas S."/>
            <person name="Nolan M."/>
            <person name="Copeland A."/>
            <person name="Glavina Del Rio T."/>
            <person name="Tice H."/>
            <person name="Cheng J.F."/>
            <person name="Han C."/>
            <person name="Pitluck S."/>
            <person name="Liolios K."/>
            <person name="Ivanova N."/>
            <person name="Mavromatis K."/>
            <person name="Mikhailova N."/>
            <person name="Pati A."/>
            <person name="Goodwin L."/>
            <person name="Chen A."/>
            <person name="Palaniappan K."/>
            <person name="Land M."/>
            <person name="Hauser L."/>
            <person name="Chang Y.J."/>
            <person name="Jeffries C.D."/>
            <person name="Rohde M."/>
            <person name="Goker M."/>
            <person name="Woyke T."/>
            <person name="Bristow J."/>
            <person name="Eisen J.A."/>
            <person name="Markowitz V."/>
            <person name="Hugenholtz P."/>
            <person name="Kyrpides N.C."/>
            <person name="Klenk H.P."/>
            <person name="Lapidus A."/>
        </authorList>
    </citation>
    <scope>NUCLEOTIDE SEQUENCE [LARGE SCALE GENOMIC DNA]</scope>
    <source>
        <strain evidence="4">ATCC 700542 / DSM 9946 / VI-R2</strain>
    </source>
</reference>
<dbReference type="GO" id="GO:0016020">
    <property type="term" value="C:membrane"/>
    <property type="evidence" value="ECO:0007669"/>
    <property type="project" value="InterPro"/>
</dbReference>
<feature type="transmembrane region" description="Helical" evidence="1">
    <location>
        <begin position="245"/>
        <end position="264"/>
    </location>
</feature>
<evidence type="ECO:0000256" key="1">
    <source>
        <dbReference type="SAM" id="Phobius"/>
    </source>
</evidence>
<proteinExistence type="predicted"/>
<keyword evidence="4" id="KW-1185">Reference proteome</keyword>
<dbReference type="InterPro" id="IPR000620">
    <property type="entry name" value="EamA_dom"/>
</dbReference>
<feature type="transmembrane region" description="Helical" evidence="1">
    <location>
        <begin position="218"/>
        <end position="239"/>
    </location>
</feature>
<dbReference type="AlphaFoldDB" id="D7BDB5"/>
<dbReference type="eggNOG" id="COG0697">
    <property type="taxonomic scope" value="Bacteria"/>
</dbReference>
<dbReference type="Gene3D" id="1.10.3730.20">
    <property type="match status" value="1"/>
</dbReference>
<dbReference type="Pfam" id="PF00892">
    <property type="entry name" value="EamA"/>
    <property type="match status" value="1"/>
</dbReference>
<feature type="transmembrane region" description="Helical" evidence="1">
    <location>
        <begin position="33"/>
        <end position="54"/>
    </location>
</feature>
<sequence>MSALALTLILISAVFHASWNLLAKRSGGGAVFVWLFCALSALFWAPLAVGFMVWQKPHFGPGQIGFIVGSILLHLAYFLTLQKGYRVGDLSLVYPLARGSGPLLSTVAAIAFFAERPTPMALLGALAVVISVFVMAGGSSAFSGPGEKVRWAMRYGLLTGSIIAAYTLWDKQAVSALLIPPILLNWGNDLGRTLLLSPLAFRRWGEVREEWRKNRLEAIGIAILSPLSYILVLTALKFTPVSYVAPAREVSILIGAALGAWFLAEGDARRRLWAASGMVLGVVFLALG</sequence>
<evidence type="ECO:0000313" key="3">
    <source>
        <dbReference type="EMBL" id="ADH63033.1"/>
    </source>
</evidence>
<keyword evidence="1" id="KW-1133">Transmembrane helix</keyword>
<keyword evidence="1" id="KW-0812">Transmembrane</keyword>
<feature type="transmembrane region" description="Helical" evidence="1">
    <location>
        <begin position="61"/>
        <end position="80"/>
    </location>
</feature>
<dbReference type="RefSeq" id="WP_013157613.1">
    <property type="nucleotide sequence ID" value="NC_014212.1"/>
</dbReference>
<feature type="transmembrane region" description="Helical" evidence="1">
    <location>
        <begin position="92"/>
        <end position="114"/>
    </location>
</feature>
<keyword evidence="1" id="KW-0472">Membrane</keyword>
<evidence type="ECO:0000259" key="2">
    <source>
        <dbReference type="Pfam" id="PF00892"/>
    </source>
</evidence>
<protein>
    <recommendedName>
        <fullName evidence="2">EamA domain-containing protein</fullName>
    </recommendedName>
</protein>
<organism evidence="3 4">
    <name type="scientific">Allomeiothermus silvanus (strain ATCC 700542 / DSM 9946 / NBRC 106475 / NCIMB 13440 / VI-R2)</name>
    <name type="common">Thermus silvanus</name>
    <dbReference type="NCBI Taxonomy" id="526227"/>
    <lineage>
        <taxon>Bacteria</taxon>
        <taxon>Thermotogati</taxon>
        <taxon>Deinococcota</taxon>
        <taxon>Deinococci</taxon>
        <taxon>Thermales</taxon>
        <taxon>Thermaceae</taxon>
        <taxon>Allomeiothermus</taxon>
    </lineage>
</organism>
<dbReference type="EMBL" id="CP002042">
    <property type="protein sequence ID" value="ADH63033.1"/>
    <property type="molecule type" value="Genomic_DNA"/>
</dbReference>
<feature type="transmembrane region" description="Helical" evidence="1">
    <location>
        <begin position="121"/>
        <end position="139"/>
    </location>
</feature>
<dbReference type="Proteomes" id="UP000001916">
    <property type="component" value="Chromosome"/>
</dbReference>
<dbReference type="InterPro" id="IPR037185">
    <property type="entry name" value="EmrE-like"/>
</dbReference>
<dbReference type="OrthoDB" id="157232at2"/>
<name>D7BDB5_ALLS1</name>